<dbReference type="CDD" id="cd02227">
    <property type="entry name" value="cupin_TM1112-like"/>
    <property type="match status" value="1"/>
</dbReference>
<keyword evidence="3" id="KW-1185">Reference proteome</keyword>
<gene>
    <name evidence="2" type="ORF">GTW23_18355</name>
</gene>
<dbReference type="Pfam" id="PF05899">
    <property type="entry name" value="Cupin_3"/>
    <property type="match status" value="1"/>
</dbReference>
<comment type="caution">
    <text evidence="2">The sequence shown here is derived from an EMBL/GenBank/DDBJ whole genome shotgun (WGS) entry which is preliminary data.</text>
</comment>
<name>A0ABT1CVC6_9HYPH</name>
<organism evidence="2 3">
    <name type="scientific">Hoeflea alexandrii</name>
    <dbReference type="NCBI Taxonomy" id="288436"/>
    <lineage>
        <taxon>Bacteria</taxon>
        <taxon>Pseudomonadati</taxon>
        <taxon>Pseudomonadota</taxon>
        <taxon>Alphaproteobacteria</taxon>
        <taxon>Hyphomicrobiales</taxon>
        <taxon>Rhizobiaceae</taxon>
        <taxon>Hoeflea</taxon>
    </lineage>
</organism>
<proteinExistence type="predicted"/>
<dbReference type="PANTHER" id="PTHR40943:SF2">
    <property type="entry name" value="(S)-UREIDOGLYCINE AMINOHYDROLASE CUPIN DOMAIN-CONTAINING PROTEIN"/>
    <property type="match status" value="1"/>
</dbReference>
<dbReference type="Gene3D" id="2.60.120.10">
    <property type="entry name" value="Jelly Rolls"/>
    <property type="match status" value="1"/>
</dbReference>
<dbReference type="EMBL" id="JAAAML010000003">
    <property type="protein sequence ID" value="MCO6410148.1"/>
    <property type="molecule type" value="Genomic_DNA"/>
</dbReference>
<reference evidence="2 3" key="1">
    <citation type="submission" date="2020-01" db="EMBL/GenBank/DDBJ databases">
        <title>Genomes of bacteria type strains.</title>
        <authorList>
            <person name="Chen J."/>
            <person name="Zhu S."/>
            <person name="Yang J."/>
        </authorList>
    </citation>
    <scope>NUCLEOTIDE SEQUENCE [LARGE SCALE GENOMIC DNA]</scope>
    <source>
        <strain evidence="2 3">DSM 16655</strain>
    </source>
</reference>
<dbReference type="SUPFAM" id="SSF51182">
    <property type="entry name" value="RmlC-like cupins"/>
    <property type="match status" value="1"/>
</dbReference>
<dbReference type="InterPro" id="IPR014710">
    <property type="entry name" value="RmlC-like_jellyroll"/>
</dbReference>
<dbReference type="InterPro" id="IPR008579">
    <property type="entry name" value="UGlyAH_Cupin_dom"/>
</dbReference>
<evidence type="ECO:0000313" key="3">
    <source>
        <dbReference type="Proteomes" id="UP001320715"/>
    </source>
</evidence>
<feature type="domain" description="(S)-ureidoglycine aminohydrolase cupin" evidence="1">
    <location>
        <begin position="41"/>
        <end position="112"/>
    </location>
</feature>
<evidence type="ECO:0000313" key="2">
    <source>
        <dbReference type="EMBL" id="MCO6410148.1"/>
    </source>
</evidence>
<dbReference type="InterPro" id="IPR011051">
    <property type="entry name" value="RmlC_Cupin_sf"/>
</dbReference>
<sequence>MTMSSTAFLAVTETVEPEVSRPDAEKVLSGDPVHTTWNLEERDGLYSGIWQSTPGKWRISYDEWEYCRILEGVSVISEDGGAAVTVKAGNSFILRPGFRGSWEVVETTRKDYVIRV</sequence>
<accession>A0ABT1CVC6</accession>
<protein>
    <submittedName>
        <fullName evidence="2">DUF861 domain-containing protein</fullName>
    </submittedName>
</protein>
<evidence type="ECO:0000259" key="1">
    <source>
        <dbReference type="Pfam" id="PF05899"/>
    </source>
</evidence>
<dbReference type="PANTHER" id="PTHR40943">
    <property type="entry name" value="CYTOPLASMIC PROTEIN-RELATED"/>
    <property type="match status" value="1"/>
</dbReference>
<dbReference type="Proteomes" id="UP001320715">
    <property type="component" value="Unassembled WGS sequence"/>
</dbReference>